<evidence type="ECO:0000256" key="1">
    <source>
        <dbReference type="ARBA" id="ARBA00004240"/>
    </source>
</evidence>
<dbReference type="Pfam" id="PF07915">
    <property type="entry name" value="PRKCSH"/>
    <property type="match status" value="1"/>
</dbReference>
<dbReference type="STRING" id="667725.A0A0L0GEA2"/>
<accession>A0A0L0GEA2</accession>
<dbReference type="GO" id="GO:0030968">
    <property type="term" value="P:endoplasmic reticulum unfolded protein response"/>
    <property type="evidence" value="ECO:0007669"/>
    <property type="project" value="InterPro"/>
</dbReference>
<evidence type="ECO:0000259" key="6">
    <source>
        <dbReference type="PROSITE" id="PS51914"/>
    </source>
</evidence>
<proteinExistence type="predicted"/>
<dbReference type="SUPFAM" id="SSF50911">
    <property type="entry name" value="Mannose 6-phosphate receptor domain"/>
    <property type="match status" value="1"/>
</dbReference>
<evidence type="ECO:0000256" key="4">
    <source>
        <dbReference type="ARBA" id="ARBA00023157"/>
    </source>
</evidence>
<dbReference type="InterPro" id="IPR044865">
    <property type="entry name" value="MRH_dom"/>
</dbReference>
<feature type="chain" id="PRO_5005539411" description="MRH domain-containing protein" evidence="5">
    <location>
        <begin position="19"/>
        <end position="392"/>
    </location>
</feature>
<dbReference type="GO" id="GO:0030970">
    <property type="term" value="P:retrograde protein transport, ER to cytosol"/>
    <property type="evidence" value="ECO:0007669"/>
    <property type="project" value="TreeGrafter"/>
</dbReference>
<comment type="subcellular location">
    <subcellularLocation>
        <location evidence="1">Endoplasmic reticulum</location>
    </subcellularLocation>
</comment>
<gene>
    <name evidence="7" type="ORF">SARC_00547</name>
</gene>
<evidence type="ECO:0000256" key="3">
    <source>
        <dbReference type="ARBA" id="ARBA00022824"/>
    </source>
</evidence>
<organism evidence="7 8">
    <name type="scientific">Sphaeroforma arctica JP610</name>
    <dbReference type="NCBI Taxonomy" id="667725"/>
    <lineage>
        <taxon>Eukaryota</taxon>
        <taxon>Ichthyosporea</taxon>
        <taxon>Ichthyophonida</taxon>
        <taxon>Sphaeroforma</taxon>
    </lineage>
</organism>
<dbReference type="InterPro" id="IPR009011">
    <property type="entry name" value="Man6P_isomerase_rcpt-bd_dom_sf"/>
</dbReference>
<dbReference type="PANTHER" id="PTHR15414">
    <property type="entry name" value="OS-9-RELATED"/>
    <property type="match status" value="1"/>
</dbReference>
<dbReference type="InterPro" id="IPR045149">
    <property type="entry name" value="OS-9-like"/>
</dbReference>
<reference evidence="7 8" key="1">
    <citation type="submission" date="2011-02" db="EMBL/GenBank/DDBJ databases">
        <title>The Genome Sequence of Sphaeroforma arctica JP610.</title>
        <authorList>
            <consortium name="The Broad Institute Genome Sequencing Platform"/>
            <person name="Russ C."/>
            <person name="Cuomo C."/>
            <person name="Young S.K."/>
            <person name="Zeng Q."/>
            <person name="Gargeya S."/>
            <person name="Alvarado L."/>
            <person name="Berlin A."/>
            <person name="Chapman S.B."/>
            <person name="Chen Z."/>
            <person name="Freedman E."/>
            <person name="Gellesch M."/>
            <person name="Goldberg J."/>
            <person name="Griggs A."/>
            <person name="Gujja S."/>
            <person name="Heilman E."/>
            <person name="Heiman D."/>
            <person name="Howarth C."/>
            <person name="Mehta T."/>
            <person name="Neiman D."/>
            <person name="Pearson M."/>
            <person name="Roberts A."/>
            <person name="Saif S."/>
            <person name="Shea T."/>
            <person name="Shenoy N."/>
            <person name="Sisk P."/>
            <person name="Stolte C."/>
            <person name="Sykes S."/>
            <person name="White J."/>
            <person name="Yandava C."/>
            <person name="Burger G."/>
            <person name="Gray M.W."/>
            <person name="Holland P.W.H."/>
            <person name="King N."/>
            <person name="Lang F.B.F."/>
            <person name="Roger A.J."/>
            <person name="Ruiz-Trillo I."/>
            <person name="Haas B."/>
            <person name="Nusbaum C."/>
            <person name="Birren B."/>
        </authorList>
    </citation>
    <scope>NUCLEOTIDE SEQUENCE [LARGE SCALE GENOMIC DNA]</scope>
    <source>
        <strain evidence="7 8">JP610</strain>
    </source>
</reference>
<protein>
    <recommendedName>
        <fullName evidence="6">MRH domain-containing protein</fullName>
    </recommendedName>
</protein>
<dbReference type="RefSeq" id="XP_014161259.1">
    <property type="nucleotide sequence ID" value="XM_014305784.1"/>
</dbReference>
<keyword evidence="4" id="KW-1015">Disulfide bond</keyword>
<dbReference type="OrthoDB" id="448954at2759"/>
<dbReference type="GeneID" id="25901051"/>
<sequence>MFNTAWILVGSVISVVVATVDVEQIDRLKYDLKFFNHALDDLQSGVSTLQIAAADGTQYTCEIPAPPQIREEPIKDEKKQPSYSEFLNHLHKSDGRCYAYRSGWWTYEYCHKKQVRQYHMNEDKSLDEFSLGTYDEEVSRQKYEAAMKEDRIVPYVSLHFTGGTPCDVGQNPQRMTEVQFVCSDDTVGQFTTVLEKATCVYEIKVHTKGICIHPALESPSIDKEQDIVCTRSTVQPVHHKRYKAGEPHVYTSGADLSKSNTRKKPSKLIVQVVEGELRVTEISLPDSDQIDKTALLLVTGEMTDEQRKDVREALVSAGSLEGVPLEYLHHAVDGFAPTDQTVDIILVDVLEHHATDTDCLEKLLKHISIKYGWLEQTPQEDGKEDQTRHDEI</sequence>
<dbReference type="Gene3D" id="2.70.130.10">
    <property type="entry name" value="Mannose-6-phosphate receptor binding domain"/>
    <property type="match status" value="1"/>
</dbReference>
<dbReference type="PROSITE" id="PS51914">
    <property type="entry name" value="MRH"/>
    <property type="match status" value="1"/>
</dbReference>
<keyword evidence="8" id="KW-1185">Reference proteome</keyword>
<evidence type="ECO:0000313" key="7">
    <source>
        <dbReference type="EMBL" id="KNC87357.1"/>
    </source>
</evidence>
<name>A0A0L0GEA2_9EUKA</name>
<evidence type="ECO:0000256" key="5">
    <source>
        <dbReference type="SAM" id="SignalP"/>
    </source>
</evidence>
<feature type="domain" description="MRH" evidence="6">
    <location>
        <begin position="95"/>
        <end position="213"/>
    </location>
</feature>
<dbReference type="GO" id="GO:0005788">
    <property type="term" value="C:endoplasmic reticulum lumen"/>
    <property type="evidence" value="ECO:0007669"/>
    <property type="project" value="TreeGrafter"/>
</dbReference>
<feature type="signal peptide" evidence="5">
    <location>
        <begin position="1"/>
        <end position="18"/>
    </location>
</feature>
<keyword evidence="3" id="KW-0256">Endoplasmic reticulum</keyword>
<evidence type="ECO:0000313" key="8">
    <source>
        <dbReference type="Proteomes" id="UP000054560"/>
    </source>
</evidence>
<keyword evidence="2 5" id="KW-0732">Signal</keyword>
<dbReference type="PANTHER" id="PTHR15414:SF0">
    <property type="entry name" value="ENDOPLASMIC RETICULUM LECTIN 1"/>
    <property type="match status" value="1"/>
</dbReference>
<evidence type="ECO:0000256" key="2">
    <source>
        <dbReference type="ARBA" id="ARBA00022729"/>
    </source>
</evidence>
<dbReference type="EMBL" id="KQ241613">
    <property type="protein sequence ID" value="KNC87357.1"/>
    <property type="molecule type" value="Genomic_DNA"/>
</dbReference>
<dbReference type="InterPro" id="IPR012913">
    <property type="entry name" value="OS9-like_dom"/>
</dbReference>
<dbReference type="eggNOG" id="KOG3394">
    <property type="taxonomic scope" value="Eukaryota"/>
</dbReference>
<dbReference type="Proteomes" id="UP000054560">
    <property type="component" value="Unassembled WGS sequence"/>
</dbReference>
<dbReference type="AlphaFoldDB" id="A0A0L0GEA2"/>